<dbReference type="RefSeq" id="WP_252436603.1">
    <property type="nucleotide sequence ID" value="NZ_JAGSOV010000015.1"/>
</dbReference>
<dbReference type="Proteomes" id="UP001165283">
    <property type="component" value="Unassembled WGS sequence"/>
</dbReference>
<dbReference type="EMBL" id="JAGSOV010000015">
    <property type="protein sequence ID" value="MCO1654890.1"/>
    <property type="molecule type" value="Genomic_DNA"/>
</dbReference>
<dbReference type="PANTHER" id="PTHR21666:SF270">
    <property type="entry name" value="MUREIN HYDROLASE ACTIVATOR ENVC"/>
    <property type="match status" value="1"/>
</dbReference>
<organism evidence="3 4">
    <name type="scientific">Pseudonocardia humida</name>
    <dbReference type="NCBI Taxonomy" id="2800819"/>
    <lineage>
        <taxon>Bacteria</taxon>
        <taxon>Bacillati</taxon>
        <taxon>Actinomycetota</taxon>
        <taxon>Actinomycetes</taxon>
        <taxon>Pseudonocardiales</taxon>
        <taxon>Pseudonocardiaceae</taxon>
        <taxon>Pseudonocardia</taxon>
    </lineage>
</organism>
<dbReference type="Pfam" id="PF01551">
    <property type="entry name" value="Peptidase_M23"/>
    <property type="match status" value="1"/>
</dbReference>
<dbReference type="Gene3D" id="2.70.70.10">
    <property type="entry name" value="Glucose Permease (Domain IIA)"/>
    <property type="match status" value="1"/>
</dbReference>
<dbReference type="InterPro" id="IPR050570">
    <property type="entry name" value="Cell_wall_metabolism_enzyme"/>
</dbReference>
<accession>A0ABT0ZW41</accession>
<dbReference type="PANTHER" id="PTHR21666">
    <property type="entry name" value="PEPTIDASE-RELATED"/>
    <property type="match status" value="1"/>
</dbReference>
<keyword evidence="1" id="KW-0732">Signal</keyword>
<dbReference type="InterPro" id="IPR011055">
    <property type="entry name" value="Dup_hybrid_motif"/>
</dbReference>
<sequence length="238" mass="24601">MVAAVAAGGVVAAGQTLAAPLTAVSAEPIASSTLLPVAETRPAQAPPINAIGGDQLPLDPLALGSLDGTAELDVQNLTKAVDIGQELARQASLLDAARADGAKQASLVGNEVYVNPTEGRFTSGFGSRWGTTHQGIDIAGPVGTPIYALTEGVVEEAGPASGFGLWVVLRHPDGTQTVYGHVNRIFVEEGQRVDAGEEIAEMGNKGHSTGPHLHFEVWDEDGTKLNPLPWLQDHGITP</sequence>
<evidence type="ECO:0000256" key="1">
    <source>
        <dbReference type="SAM" id="SignalP"/>
    </source>
</evidence>
<feature type="domain" description="M23ase beta-sheet core" evidence="2">
    <location>
        <begin position="132"/>
        <end position="227"/>
    </location>
</feature>
<reference evidence="3" key="1">
    <citation type="submission" date="2021-04" db="EMBL/GenBank/DDBJ databases">
        <title>Pseudonocardia sp. nov., isolated from sandy soil of mangrove forest.</title>
        <authorList>
            <person name="Zan Z."/>
            <person name="Huang R."/>
            <person name="Liu W."/>
        </authorList>
    </citation>
    <scope>NUCLEOTIDE SEQUENCE</scope>
    <source>
        <strain evidence="3">S2-4</strain>
    </source>
</reference>
<comment type="caution">
    <text evidence="3">The sequence shown here is derived from an EMBL/GenBank/DDBJ whole genome shotgun (WGS) entry which is preliminary data.</text>
</comment>
<keyword evidence="4" id="KW-1185">Reference proteome</keyword>
<protein>
    <submittedName>
        <fullName evidence="3">M23 family metallopeptidase</fullName>
    </submittedName>
</protein>
<evidence type="ECO:0000313" key="3">
    <source>
        <dbReference type="EMBL" id="MCO1654890.1"/>
    </source>
</evidence>
<dbReference type="InterPro" id="IPR016047">
    <property type="entry name" value="M23ase_b-sheet_dom"/>
</dbReference>
<name>A0ABT0ZW41_9PSEU</name>
<dbReference type="SUPFAM" id="SSF51261">
    <property type="entry name" value="Duplicated hybrid motif"/>
    <property type="match status" value="1"/>
</dbReference>
<evidence type="ECO:0000259" key="2">
    <source>
        <dbReference type="Pfam" id="PF01551"/>
    </source>
</evidence>
<evidence type="ECO:0000313" key="4">
    <source>
        <dbReference type="Proteomes" id="UP001165283"/>
    </source>
</evidence>
<proteinExistence type="predicted"/>
<feature type="signal peptide" evidence="1">
    <location>
        <begin position="1"/>
        <end position="18"/>
    </location>
</feature>
<feature type="chain" id="PRO_5045838820" evidence="1">
    <location>
        <begin position="19"/>
        <end position="238"/>
    </location>
</feature>
<dbReference type="CDD" id="cd12797">
    <property type="entry name" value="M23_peptidase"/>
    <property type="match status" value="1"/>
</dbReference>
<gene>
    <name evidence="3" type="ORF">KDL28_07445</name>
</gene>